<feature type="compositionally biased region" description="Low complexity" evidence="3">
    <location>
        <begin position="227"/>
        <end position="242"/>
    </location>
</feature>
<dbReference type="Pfam" id="PF18883">
    <property type="entry name" value="AC_1"/>
    <property type="match status" value="1"/>
</dbReference>
<gene>
    <name evidence="5" type="ORF">F0A17_16575</name>
</gene>
<dbReference type="InterPro" id="IPR005546">
    <property type="entry name" value="Autotransporte_beta"/>
</dbReference>
<evidence type="ECO:0000313" key="5">
    <source>
        <dbReference type="EMBL" id="KAA0010824.1"/>
    </source>
</evidence>
<name>A0A7V7KGT7_9GAMM</name>
<sequence>MNKVHRTLWSHARQAWVVASEYARGNGKPVCGKAAVAGRLHKATWLIAATVGPGIHNVTAYAFDYTASNEAELRSAIAQANASGDSSSTIELTSSIALSDPVLPDVAAGRIVTIDTGAFTLTAQTAPLNSPGKGATFGSGSIVLQGSVVGGSTTSSTSAEAVAKGGDGVTANGADITNRATVTGGDGGSRLYSNQARAGDGGSGMTLSNSSLTNASTGSISGGDGGSVDVSNMPTSGGSSNSGNGGIGVQITDGMLNNEGLISGGEGGSPANSPAGGDNQWAGIGGTGAILIGGDDHNNSGTIIGGNGGTGSNLGGSGHGAGGVGVRLADGSLNNTSTGSISGADGIAGGGSVVGTGSAGGNGLELSNATLRNEGTVTGGDSAASVGAQGGGIGITGSDATIINNGQITSGRNGDGGLAYAIHFTGGTNSLELHSNSTITGNVLAATTADTLALGGSANGIFDTDLIGVQYQNFGVFNKTGTSTWALTGATSEVTSWNLLEGKLSVSDDSSLGDAAGELNFDGGILQITGTTLDQTARTINWGAAGGGFDIVDGANTFIVDQALVGGGPLSKEGAGTLVLTAENSYSGGTRIEAGVLQLGDGGNSGRISGDVLNNGTLLVDRADSLAIGGTISGNGALVQDGSGTTILSGDNTYSGATNINQGTLLVNGDQSAATGTVTVASGATLGGSGELGGTVTALNGGRISPGNSAGTLTMGNLALSSGSFLDFELGAKNIIGGTLNDLLEVNGDLTLDGTLNVDLTPGGAFDPGIYRVINYSGGMTNNTLDLGTLPAGTAPGDVYIQTEVAQQVNLINTNGLTLRFWDAQGPNNGLYDGGDGTWYATTTTNWTDSDPALNNAWTDNAFAVFQGPKGTVTVDDSLGTINFSGGQFITDGYVINGPGTLTTNTADTVIRVGDGTAAGQTTSATINANIAGTGGLMKSDVGTLVLGGENSYTGGTTVAAGTLQVASDANLGAASGELNLDGGTLSISQDFDSAREFNVLTGGGVIDTQANTVGLSGPLSGASNWSKLGSGTLKLSGTNNTTGRATVAEGTLAAGAAGAFGPAASYNVATGATLDTAGFDQLIGDLTNAGTVSLIGDVPGSTLTVQGDYIGNDGLLRMSTKLGADDSATDRLVIDGGTASGTTMVEVVNLGGLGAQTTGDGIELISAINGATTTAQSTQDAFALNSGHLAAGAFEYRLLPGDAGGAGENWYLRSTLANPSTPTKPSPVTYRPEIALNAVLPSMLTHSDMTMLGTRHLRLGDDGSGTPKTTTDLSQRVWARYIHNELENRQSGTVSPNNETEYSGVQLGLDLLHNGSERLGLYAGRLEWNGEVNGFASGVSNNSVGDLAGHSNYAGTYWIHTGESGWYSDLVLQYGWHNGDASSNGGSENSLDGNSLMASLEVGKPFALNASWGLEPQAQVIVGRQDLDTASISAAKIVHETDTTMTGRLGLRLVGDFQTNHGRVQPYGRINLWHGLNGTDEMLVYGPGGSTTIDTKRGYTSGEVAVGATWSVSDRINFYGEVGRLEDVGGNQEISSSYNLSAGARITW</sequence>
<dbReference type="InterPro" id="IPR011050">
    <property type="entry name" value="Pectin_lyase_fold/virulence"/>
</dbReference>
<dbReference type="SUPFAM" id="SSF51126">
    <property type="entry name" value="Pectin lyase-like"/>
    <property type="match status" value="4"/>
</dbReference>
<accession>A0A7V7KGT7</accession>
<dbReference type="InterPro" id="IPR036709">
    <property type="entry name" value="Autotransporte_beta_dom_sf"/>
</dbReference>
<dbReference type="InterPro" id="IPR051551">
    <property type="entry name" value="Autotransporter_adhesion"/>
</dbReference>
<dbReference type="InterPro" id="IPR043990">
    <property type="entry name" value="AC_1"/>
</dbReference>
<dbReference type="InterPro" id="IPR013425">
    <property type="entry name" value="Autotrns_rpt"/>
</dbReference>
<feature type="compositionally biased region" description="Low complexity" evidence="3">
    <location>
        <begin position="206"/>
        <end position="219"/>
    </location>
</feature>
<dbReference type="Proteomes" id="UP000486760">
    <property type="component" value="Unassembled WGS sequence"/>
</dbReference>
<dbReference type="EMBL" id="VTPY01000006">
    <property type="protein sequence ID" value="KAA0010824.1"/>
    <property type="molecule type" value="Genomic_DNA"/>
</dbReference>
<dbReference type="InterPro" id="IPR024973">
    <property type="entry name" value="ESPR"/>
</dbReference>
<dbReference type="Gene3D" id="2.40.128.130">
    <property type="entry name" value="Autotransporter beta-domain"/>
    <property type="match status" value="1"/>
</dbReference>
<proteinExistence type="predicted"/>
<feature type="region of interest" description="Disordered" evidence="3">
    <location>
        <begin position="180"/>
        <end position="280"/>
    </location>
</feature>
<dbReference type="RefSeq" id="WP_149329461.1">
    <property type="nucleotide sequence ID" value="NZ_VTPY01000006.1"/>
</dbReference>
<dbReference type="PANTHER" id="PTHR35037:SF3">
    <property type="entry name" value="C-TERMINAL REGION OF AIDA-LIKE PROTEIN"/>
    <property type="match status" value="1"/>
</dbReference>
<dbReference type="GO" id="GO:0019867">
    <property type="term" value="C:outer membrane"/>
    <property type="evidence" value="ECO:0007669"/>
    <property type="project" value="InterPro"/>
</dbReference>
<dbReference type="NCBIfam" id="TIGR02601">
    <property type="entry name" value="autotrns_rpt"/>
    <property type="match status" value="4"/>
</dbReference>
<protein>
    <submittedName>
        <fullName evidence="5">Autotransporter outer membrane beta-barrel domain-containing protein</fullName>
    </submittedName>
</protein>
<keyword evidence="6" id="KW-1185">Reference proteome</keyword>
<dbReference type="CDD" id="cd01344">
    <property type="entry name" value="PL2_Passenger_AT"/>
    <property type="match status" value="1"/>
</dbReference>
<dbReference type="PROSITE" id="PS51208">
    <property type="entry name" value="AUTOTRANSPORTER"/>
    <property type="match status" value="1"/>
</dbReference>
<dbReference type="Pfam" id="PF03797">
    <property type="entry name" value="Autotransporter"/>
    <property type="match status" value="1"/>
</dbReference>
<evidence type="ECO:0000259" key="4">
    <source>
        <dbReference type="PROSITE" id="PS51208"/>
    </source>
</evidence>
<feature type="domain" description="Autotransporter" evidence="4">
    <location>
        <begin position="1271"/>
        <end position="1549"/>
    </location>
</feature>
<dbReference type="SUPFAM" id="SSF103515">
    <property type="entry name" value="Autotransporter"/>
    <property type="match status" value="1"/>
</dbReference>
<dbReference type="InterPro" id="IPR012332">
    <property type="entry name" value="Autotransporter_pectin_lyase_C"/>
</dbReference>
<dbReference type="Pfam" id="PF13018">
    <property type="entry name" value="ESPR"/>
    <property type="match status" value="1"/>
</dbReference>
<dbReference type="InterPro" id="IPR006315">
    <property type="entry name" value="OM_autotransptr_brl_dom"/>
</dbReference>
<dbReference type="SMART" id="SM00869">
    <property type="entry name" value="Autotransporter"/>
    <property type="match status" value="1"/>
</dbReference>
<keyword evidence="1" id="KW-0732">Signal</keyword>
<dbReference type="NCBIfam" id="TIGR01414">
    <property type="entry name" value="autotrans_barl"/>
    <property type="match status" value="1"/>
</dbReference>
<reference evidence="5 6" key="1">
    <citation type="submission" date="2019-08" db="EMBL/GenBank/DDBJ databases">
        <title>Bioinformatics analysis of the strain L3 and L5.</title>
        <authorList>
            <person name="Li X."/>
        </authorList>
    </citation>
    <scope>NUCLEOTIDE SEQUENCE [LARGE SCALE GENOMIC DNA]</scope>
    <source>
        <strain evidence="5 6">L5</strain>
    </source>
</reference>
<dbReference type="Pfam" id="PF12951">
    <property type="entry name" value="PATR"/>
    <property type="match status" value="4"/>
</dbReference>
<dbReference type="Gene3D" id="2.160.20.20">
    <property type="match status" value="2"/>
</dbReference>
<evidence type="ECO:0000256" key="2">
    <source>
        <dbReference type="ARBA" id="ARBA00023026"/>
    </source>
</evidence>
<organism evidence="5 6">
    <name type="scientific">Billgrantia pellis</name>
    <dbReference type="NCBI Taxonomy" id="2606936"/>
    <lineage>
        <taxon>Bacteria</taxon>
        <taxon>Pseudomonadati</taxon>
        <taxon>Pseudomonadota</taxon>
        <taxon>Gammaproteobacteria</taxon>
        <taxon>Oceanospirillales</taxon>
        <taxon>Halomonadaceae</taxon>
        <taxon>Billgrantia</taxon>
    </lineage>
</organism>
<evidence type="ECO:0000313" key="6">
    <source>
        <dbReference type="Proteomes" id="UP000486760"/>
    </source>
</evidence>
<dbReference type="PANTHER" id="PTHR35037">
    <property type="entry name" value="C-TERMINAL REGION OF AIDA-LIKE PROTEIN"/>
    <property type="match status" value="1"/>
</dbReference>
<comment type="caution">
    <text evidence="5">The sequence shown here is derived from an EMBL/GenBank/DDBJ whole genome shotgun (WGS) entry which is preliminary data.</text>
</comment>
<evidence type="ECO:0000256" key="1">
    <source>
        <dbReference type="ARBA" id="ARBA00022729"/>
    </source>
</evidence>
<keyword evidence="2" id="KW-0843">Virulence</keyword>
<evidence type="ECO:0000256" key="3">
    <source>
        <dbReference type="SAM" id="MobiDB-lite"/>
    </source>
</evidence>